<proteinExistence type="predicted"/>
<accession>A0ABM1EF21</accession>
<gene>
    <name evidence="2" type="primary">LOC106811605</name>
</gene>
<dbReference type="PANTHER" id="PTHR23227">
    <property type="entry name" value="BUCENTAUR RELATED"/>
    <property type="match status" value="1"/>
</dbReference>
<protein>
    <submittedName>
        <fullName evidence="2">Uncharacterized protein LOC106811605</fullName>
    </submittedName>
</protein>
<name>A0ABM1EF21_PRICU</name>
<evidence type="ECO:0000313" key="2">
    <source>
        <dbReference type="RefSeq" id="XP_014670792.1"/>
    </source>
</evidence>
<organism evidence="1 2">
    <name type="scientific">Priapulus caudatus</name>
    <name type="common">Priapulid worm</name>
    <dbReference type="NCBI Taxonomy" id="37621"/>
    <lineage>
        <taxon>Eukaryota</taxon>
        <taxon>Metazoa</taxon>
        <taxon>Ecdysozoa</taxon>
        <taxon>Scalidophora</taxon>
        <taxon>Priapulida</taxon>
        <taxon>Priapulimorpha</taxon>
        <taxon>Priapulimorphida</taxon>
        <taxon>Priapulidae</taxon>
        <taxon>Priapulus</taxon>
    </lineage>
</organism>
<dbReference type="Proteomes" id="UP000695022">
    <property type="component" value="Unplaced"/>
</dbReference>
<dbReference type="RefSeq" id="XP_014670792.1">
    <property type="nucleotide sequence ID" value="XM_014815306.1"/>
</dbReference>
<evidence type="ECO:0000313" key="1">
    <source>
        <dbReference type="Proteomes" id="UP000695022"/>
    </source>
</evidence>
<dbReference type="GeneID" id="106811605"/>
<dbReference type="SUPFAM" id="SSF56219">
    <property type="entry name" value="DNase I-like"/>
    <property type="match status" value="1"/>
</dbReference>
<dbReference type="PANTHER" id="PTHR23227:SF83">
    <property type="entry name" value="ENDONUCLEASE_EXONUCLEASE_PHOSPHATASE DOMAIN-CONTAINING PROTEIN"/>
    <property type="match status" value="1"/>
</dbReference>
<dbReference type="InterPro" id="IPR027124">
    <property type="entry name" value="Swc5/CFDP1/2"/>
</dbReference>
<sequence length="590" mass="66118">MTMQVELFLYQMRPGGGELFLYQIISSKDNIADAVQATRLKGKNFRIGSLNVGTLRGRASEVVETLSRRKVDICCLQETRYRGGQCRIFKGKNTKYKCYWSGKDKGTGGVGVLLAEEWIGNVFEVRRVSDRIILLRLVVGSSVLTFLSVYAPQVGLSDVVKDQFYDQLRATAAKVPASELLVPCGDWNGHVGRDGTGFREVHGGYGLGVRNVEGERILEFAVANDLVVGNTCFKKRECHLVTYQSGGISTQIDYILFRCNLHKLIVNVKTIPGEECATQHRLLVCDIKVDIPSLPKRKFVPRLKIWKLKDPVTRQKFRVAFTQRTVDANAVTTEEKWANLKKNLAFWVLLKKRAVYHAKSEAEKTVFANIDPKSPDIYRIANQMRRENQDVVGEKPVRNDVGKFSLTDVEKEMAWLQHYKRLLNVEFPWNPDDLSVEDPVEGPALQISTEMVKKAIDKMQPGKAAGPSGIVAEMFKAAGDAGVALIRDLAVSIIRDGRVPMDWEESLIVNLHKGKGDALDRGNYRGLKLTEQALKVLERVVDNSIRPTDIRIEFLKLSFGYLCGPGELQDVSCCPFNCQENTLAATEAFT</sequence>
<keyword evidence="1" id="KW-1185">Reference proteome</keyword>
<dbReference type="CDD" id="cd09076">
    <property type="entry name" value="L1-EN"/>
    <property type="match status" value="1"/>
</dbReference>
<dbReference type="Gene3D" id="3.60.10.10">
    <property type="entry name" value="Endonuclease/exonuclease/phosphatase"/>
    <property type="match status" value="1"/>
</dbReference>
<dbReference type="InterPro" id="IPR036691">
    <property type="entry name" value="Endo/exonu/phosph_ase_sf"/>
</dbReference>
<reference evidence="2" key="1">
    <citation type="submission" date="2025-08" db="UniProtKB">
        <authorList>
            <consortium name="RefSeq"/>
        </authorList>
    </citation>
    <scope>IDENTIFICATION</scope>
</reference>